<feature type="transmembrane region" description="Helical" evidence="1">
    <location>
        <begin position="1360"/>
        <end position="1380"/>
    </location>
</feature>
<feature type="signal peptide" evidence="2">
    <location>
        <begin position="1"/>
        <end position="21"/>
    </location>
</feature>
<feature type="transmembrane region" description="Helical" evidence="1">
    <location>
        <begin position="358"/>
        <end position="376"/>
    </location>
</feature>
<keyword evidence="1" id="KW-1133">Transmembrane helix</keyword>
<feature type="transmembrane region" description="Helical" evidence="1">
    <location>
        <begin position="117"/>
        <end position="137"/>
    </location>
</feature>
<dbReference type="EMBL" id="CP002786">
    <property type="protein sequence ID" value="AEF42553.1"/>
    <property type="molecule type" value="Genomic_DNA"/>
</dbReference>
<dbReference type="GO" id="GO:0016740">
    <property type="term" value="F:transferase activity"/>
    <property type="evidence" value="ECO:0007669"/>
    <property type="project" value="InterPro"/>
</dbReference>
<dbReference type="InterPro" id="IPR056997">
    <property type="entry name" value="CBM_AftD"/>
</dbReference>
<feature type="transmembrane region" description="Helical" evidence="1">
    <location>
        <begin position="143"/>
        <end position="161"/>
    </location>
</feature>
<proteinExistence type="predicted"/>
<feature type="transmembrane region" description="Helical" evidence="1">
    <location>
        <begin position="311"/>
        <end position="328"/>
    </location>
</feature>
<dbReference type="STRING" id="443218.AS9A_4119"/>
<dbReference type="HOGENOM" id="CLU_003192_1_0_11"/>
<feature type="transmembrane region" description="Helical" evidence="1">
    <location>
        <begin position="1287"/>
        <end position="1315"/>
    </location>
</feature>
<keyword evidence="1" id="KW-0472">Membrane</keyword>
<dbReference type="Proteomes" id="UP000009235">
    <property type="component" value="Chromosome"/>
</dbReference>
<reference evidence="5 6" key="1">
    <citation type="journal article" date="2011" name="J. Bacteriol.">
        <title>Complete genome sequence of Amycolicicoccus subflavus DQS3-9A1T, an actinomycete isolated from crude oil-polluted soil.</title>
        <authorList>
            <person name="Cai M."/>
            <person name="Chen W.M."/>
            <person name="Nie Y."/>
            <person name="Chi C.Q."/>
            <person name="Wang Y.N."/>
            <person name="Tang Y.Q."/>
            <person name="Li G.Y."/>
            <person name="Wu X.L."/>
        </authorList>
    </citation>
    <scope>NUCLEOTIDE SEQUENCE [LARGE SCALE GENOMIC DNA]</scope>
    <source>
        <strain evidence="6">DSM 45089 / DQS3-9A1</strain>
    </source>
</reference>
<evidence type="ECO:0000256" key="1">
    <source>
        <dbReference type="SAM" id="Phobius"/>
    </source>
</evidence>
<dbReference type="eggNOG" id="COG4981">
    <property type="taxonomic scope" value="Bacteria"/>
</dbReference>
<feature type="transmembrane region" description="Helical" evidence="1">
    <location>
        <begin position="88"/>
        <end position="105"/>
    </location>
</feature>
<evidence type="ECO:0000256" key="2">
    <source>
        <dbReference type="SAM" id="SignalP"/>
    </source>
</evidence>
<evidence type="ECO:0000259" key="3">
    <source>
        <dbReference type="Pfam" id="PF11847"/>
    </source>
</evidence>
<evidence type="ECO:0000313" key="6">
    <source>
        <dbReference type="Proteomes" id="UP000009235"/>
    </source>
</evidence>
<feature type="transmembrane region" description="Helical" evidence="1">
    <location>
        <begin position="173"/>
        <end position="200"/>
    </location>
</feature>
<feature type="domain" description="Alpha-(1-&gt;3)-arabinofuranosyltransferase N-terminal GT-C" evidence="3">
    <location>
        <begin position="13"/>
        <end position="688"/>
    </location>
</feature>
<feature type="transmembrane region" description="Helical" evidence="1">
    <location>
        <begin position="1244"/>
        <end position="1266"/>
    </location>
</feature>
<feature type="transmembrane region" description="Helical" evidence="1">
    <location>
        <begin position="397"/>
        <end position="416"/>
    </location>
</feature>
<name>F6EJD7_HOYSD</name>
<feature type="domain" description="Arabinofuranosyltransferase D third carbohydrate binding module" evidence="4">
    <location>
        <begin position="935"/>
        <end position="1079"/>
    </location>
</feature>
<dbReference type="SUPFAM" id="SSF49785">
    <property type="entry name" value="Galactose-binding domain-like"/>
    <property type="match status" value="2"/>
</dbReference>
<accession>F6EJD7</accession>
<protein>
    <submittedName>
        <fullName evidence="5">Conserved hypothetical membrane protein</fullName>
    </submittedName>
</protein>
<organism evidence="5 6">
    <name type="scientific">Hoyosella subflava (strain DSM 45089 / JCM 17490 / NBRC 109087 / DQS3-9A1)</name>
    <name type="common">Amycolicicoccus subflavus</name>
    <dbReference type="NCBI Taxonomy" id="443218"/>
    <lineage>
        <taxon>Bacteria</taxon>
        <taxon>Bacillati</taxon>
        <taxon>Actinomycetota</taxon>
        <taxon>Actinomycetes</taxon>
        <taxon>Mycobacteriales</taxon>
        <taxon>Hoyosellaceae</taxon>
        <taxon>Hoyosella</taxon>
    </lineage>
</organism>
<dbReference type="Gene3D" id="2.60.120.260">
    <property type="entry name" value="Galactose-binding domain-like"/>
    <property type="match status" value="2"/>
</dbReference>
<dbReference type="InterPro" id="IPR021798">
    <property type="entry name" value="AftD_N"/>
</dbReference>
<gene>
    <name evidence="5" type="ordered locus">AS9A_4119</name>
</gene>
<keyword evidence="2" id="KW-0732">Signal</keyword>
<keyword evidence="1" id="KW-0812">Transmembrane</keyword>
<dbReference type="RefSeq" id="WP_013808902.1">
    <property type="nucleotide sequence ID" value="NC_015564.1"/>
</dbReference>
<dbReference type="InterPro" id="IPR008979">
    <property type="entry name" value="Galactose-bd-like_sf"/>
</dbReference>
<sequence length="1387" mass="145516">MPRRGLFLAFGVALLLSFAQSPGLIVADTKLDLSVDPQGFLGRAAHLWSSLSPFGQVQNQAYGYFFPHGAFFVVLDSVGIPAWVAQRLWWALLLTAGFWGIIRVAEALGIGSRPSRVIAATAFALSPRVLTTIGAISSETTPMMLAPWALLPVILALGGTSRRPLWQLAAGSALAVACMGAINAVATAGGAALALLWWIAHRPNRRWLTFTAWWVPFGLMATLWWVIPLFLMGAVSPPFLDYIESAGTTTRWTSLVEVLRGTDSWAPFVSPDRVAGAALVTQPVTVLATGAVAAAGLAGLCMRGMPAKGRLVFILVVGLAGIGAGYAGDLGSPIADQVRAFLDGSGAPLRNVHKIEPLIRLPIVLGIAHLLGRVPLPGAVRSDEWRTAFARPERHPLVAVGTLTIIALVVATSVAWTGKLAPRGAYSEIPDHWEQAAVWLADNSGDGATADRALVVPASPFGSQTWGLTRDEPLQPLTQTPWGVRDVIPLIPPGGIRSLDAMQRVLADGRSSPGLAPALLAQGYRYLVVRNDLDPETSRTVPPLLVRQSLQTSPGFEKVAEFGDSGDAAARNTAVRGAGLRVPLPAVEIYRVTVGSEWPSGPYLVDSDAVPIVQGGPESLVRINERPETDGAPVPILISSDAERAELPIGGVTVTDTPRARETDFGRVDHQRSAVLAPEDPRRTQNRVPDYAASAPLIVAESEGASVTVSSSAGDAAQLGAVQPGRGPASAVDGNPDTSWLSSTFQAAVGQWLRLDFPEPLERVLLRVTTSPEAIGPTVRVLDVTTPNGSTTAIVESPGEPVTVAVPAGPTDWVRITARSTDTGTRGDQFGIANVAVEANGREVPVRRIQTLPPLTTQAPVTAWELGQEFPGRRACVDGPDQVLCAPDLALAPEEAGELNRRIVVEEPVEVTPEMTVRAVPGDGLDELLTDESALSVEGASSIDDPRGNAFAAADGDPTTVWYAPLGSTPADDARPSLTLRLPEPEMVRAVRITPAAGPAPARPTEVRVSNGNSAVTASLRAGEDSVIEMEPRVTSSVTVTLTDWEQVRTPDLFGWSPVMPPGLAELAVLGEDDEIPVQRADEDRIIEIGCENGPQVTSGTASVPMSISARASQLRAGAPVPAELCGEETLSLPAGQVEVTADPGSPFIVDTLTLAAEPTAPGAVTAVAPAVVNWEETQRTVAIPAADTDRILGVPESYNEAWIATDSNGTVLTPVPVNGWQQGWIVPSGVSGEVTLTFGYDQIYRTALFGGLLLLVPLIFLTVIPTRPARPREAATPWRPHLIAPFGALIAVYVIAGPVGTAIAALLAAAAVAVTKRWGPATASRLLTGISALAMGSAAAALSTGPWRAPSGYLGHSGWLQLLAFLAVTAVVIAALPPWRRGSGST</sequence>
<evidence type="ECO:0000259" key="4">
    <source>
        <dbReference type="Pfam" id="PF24607"/>
    </source>
</evidence>
<feature type="chain" id="PRO_5038366900" evidence="2">
    <location>
        <begin position="22"/>
        <end position="1387"/>
    </location>
</feature>
<dbReference type="KEGG" id="asd:AS9A_4119"/>
<feature type="transmembrane region" description="Helical" evidence="1">
    <location>
        <begin position="212"/>
        <end position="235"/>
    </location>
</feature>
<feature type="transmembrane region" description="Helical" evidence="1">
    <location>
        <begin position="1327"/>
        <end position="1348"/>
    </location>
</feature>
<keyword evidence="6" id="KW-1185">Reference proteome</keyword>
<dbReference type="Pfam" id="PF11847">
    <property type="entry name" value="GT-C_AftD"/>
    <property type="match status" value="1"/>
</dbReference>
<dbReference type="Pfam" id="PF24607">
    <property type="entry name" value="CBM_AftD"/>
    <property type="match status" value="1"/>
</dbReference>
<evidence type="ECO:0000313" key="5">
    <source>
        <dbReference type="EMBL" id="AEF42553.1"/>
    </source>
</evidence>